<organism evidence="6 7">
    <name type="scientific">Domibacillus mangrovi</name>
    <dbReference type="NCBI Taxonomy" id="1714354"/>
    <lineage>
        <taxon>Bacteria</taxon>
        <taxon>Bacillati</taxon>
        <taxon>Bacillota</taxon>
        <taxon>Bacilli</taxon>
        <taxon>Bacillales</taxon>
        <taxon>Bacillaceae</taxon>
        <taxon>Domibacillus</taxon>
    </lineage>
</organism>
<dbReference type="OrthoDB" id="141480at2"/>
<dbReference type="Pfam" id="PF01566">
    <property type="entry name" value="Nramp"/>
    <property type="match status" value="1"/>
</dbReference>
<evidence type="ECO:0000313" key="7">
    <source>
        <dbReference type="Proteomes" id="UP000186524"/>
    </source>
</evidence>
<evidence type="ECO:0000256" key="2">
    <source>
        <dbReference type="ARBA" id="ARBA00022692"/>
    </source>
</evidence>
<gene>
    <name evidence="6" type="ORF">BLL40_11830</name>
</gene>
<dbReference type="GO" id="GO:0034755">
    <property type="term" value="P:iron ion transmembrane transport"/>
    <property type="evidence" value="ECO:0007669"/>
    <property type="project" value="TreeGrafter"/>
</dbReference>
<name>A0A1Q5P178_9BACI</name>
<evidence type="ECO:0000313" key="6">
    <source>
        <dbReference type="EMBL" id="OKL36015.1"/>
    </source>
</evidence>
<feature type="transmembrane region" description="Helical" evidence="5">
    <location>
        <begin position="276"/>
        <end position="304"/>
    </location>
</feature>
<dbReference type="InterPro" id="IPR001046">
    <property type="entry name" value="NRAMP_fam"/>
</dbReference>
<feature type="transmembrane region" description="Helical" evidence="5">
    <location>
        <begin position="339"/>
        <end position="362"/>
    </location>
</feature>
<comment type="caution">
    <text evidence="6">The sequence shown here is derived from an EMBL/GenBank/DDBJ whole genome shotgun (WGS) entry which is preliminary data.</text>
</comment>
<dbReference type="GO" id="GO:0005384">
    <property type="term" value="F:manganese ion transmembrane transporter activity"/>
    <property type="evidence" value="ECO:0007669"/>
    <property type="project" value="TreeGrafter"/>
</dbReference>
<feature type="transmembrane region" description="Helical" evidence="5">
    <location>
        <begin position="191"/>
        <end position="210"/>
    </location>
</feature>
<proteinExistence type="predicted"/>
<dbReference type="GO" id="GO:0005886">
    <property type="term" value="C:plasma membrane"/>
    <property type="evidence" value="ECO:0007669"/>
    <property type="project" value="TreeGrafter"/>
</dbReference>
<dbReference type="PANTHER" id="PTHR11706">
    <property type="entry name" value="SOLUTE CARRIER PROTEIN FAMILY 11 MEMBER"/>
    <property type="match status" value="1"/>
</dbReference>
<feature type="transmembrane region" description="Helical" evidence="5">
    <location>
        <begin position="119"/>
        <end position="142"/>
    </location>
</feature>
<sequence length="405" mass="42563">MNKENKLQSQNEKSNWSILLGAAFLMATSAIGPGFLTQTTVFTEQLAASFGFVILVSILLDIGAQTNIWRILVVAEKRAQDIANLVFPGLGYVIATLIVLGGIAFNIGNIGGAGLGANVVFGLDPVTGAVISAVIAIAIFLVKEAGLLMDKFTQVMGFVMIALTIYVVFNAHPPVGEAVIKTFAPDTIDMLAIVTLVGGTVGGYITFAGGHRLLDAGIKGIDAVPQVTKSSVSAIGIASIMRIFLFLAALGVVAQGLPIDPENPPASVFQQAAGDIGYRLFGVVMWAAAITSVVGAAYTSVSFIRTFHPLIEKYHKYIIVGFILLSTGIFTTIGKPVKMLILAGALNGLILPIALGVMLVAAHKKSIIGSYRHPIWMTAAGVFVVLLMATMGAYTLVNQLPTLFE</sequence>
<dbReference type="GO" id="GO:0015086">
    <property type="term" value="F:cadmium ion transmembrane transporter activity"/>
    <property type="evidence" value="ECO:0007669"/>
    <property type="project" value="TreeGrafter"/>
</dbReference>
<evidence type="ECO:0000256" key="1">
    <source>
        <dbReference type="ARBA" id="ARBA00004141"/>
    </source>
</evidence>
<dbReference type="STRING" id="1714354.BLL40_11830"/>
<accession>A0A1Q5P178</accession>
<comment type="subcellular location">
    <subcellularLocation>
        <location evidence="1">Membrane</location>
        <topology evidence="1">Multi-pass membrane protein</topology>
    </subcellularLocation>
</comment>
<feature type="transmembrane region" description="Helical" evidence="5">
    <location>
        <begin position="48"/>
        <end position="73"/>
    </location>
</feature>
<feature type="transmembrane region" description="Helical" evidence="5">
    <location>
        <begin position="316"/>
        <end position="333"/>
    </location>
</feature>
<keyword evidence="3 5" id="KW-1133">Transmembrane helix</keyword>
<feature type="transmembrane region" description="Helical" evidence="5">
    <location>
        <begin position="154"/>
        <end position="171"/>
    </location>
</feature>
<evidence type="ECO:0000256" key="5">
    <source>
        <dbReference type="SAM" id="Phobius"/>
    </source>
</evidence>
<evidence type="ECO:0008006" key="8">
    <source>
        <dbReference type="Google" id="ProtNLM"/>
    </source>
</evidence>
<keyword evidence="7" id="KW-1185">Reference proteome</keyword>
<keyword evidence="2 5" id="KW-0812">Transmembrane</keyword>
<dbReference type="RefSeq" id="WP_073712115.1">
    <property type="nucleotide sequence ID" value="NZ_MRWQ01000010.1"/>
</dbReference>
<feature type="transmembrane region" description="Helical" evidence="5">
    <location>
        <begin position="374"/>
        <end position="397"/>
    </location>
</feature>
<feature type="transmembrane region" description="Helical" evidence="5">
    <location>
        <begin position="85"/>
        <end position="107"/>
    </location>
</feature>
<dbReference type="EMBL" id="MRWQ01000010">
    <property type="protein sequence ID" value="OKL36015.1"/>
    <property type="molecule type" value="Genomic_DNA"/>
</dbReference>
<keyword evidence="4 5" id="KW-0472">Membrane</keyword>
<protein>
    <recommendedName>
        <fullName evidence="8">Divalent metal cation transporter</fullName>
    </recommendedName>
</protein>
<evidence type="ECO:0000256" key="4">
    <source>
        <dbReference type="ARBA" id="ARBA00023136"/>
    </source>
</evidence>
<reference evidence="6 7" key="1">
    <citation type="submission" date="2016-12" db="EMBL/GenBank/DDBJ databases">
        <title>Domibacillus sp. SAOS 44 whole genome sequencing.</title>
        <authorList>
            <person name="Verma A."/>
            <person name="Krishnamurthi S."/>
        </authorList>
    </citation>
    <scope>NUCLEOTIDE SEQUENCE [LARGE SCALE GENOMIC DNA]</scope>
    <source>
        <strain evidence="6 7">SAOS 44</strain>
    </source>
</reference>
<dbReference type="AlphaFoldDB" id="A0A1Q5P178"/>
<evidence type="ECO:0000256" key="3">
    <source>
        <dbReference type="ARBA" id="ARBA00022989"/>
    </source>
</evidence>
<dbReference type="PANTHER" id="PTHR11706:SF2">
    <property type="entry name" value="TRANSPORTER PROTEIN"/>
    <property type="match status" value="1"/>
</dbReference>
<dbReference type="Proteomes" id="UP000186524">
    <property type="component" value="Unassembled WGS sequence"/>
</dbReference>
<feature type="transmembrane region" description="Helical" evidence="5">
    <location>
        <begin position="231"/>
        <end position="256"/>
    </location>
</feature>
<feature type="transmembrane region" description="Helical" evidence="5">
    <location>
        <begin position="16"/>
        <end position="36"/>
    </location>
</feature>